<dbReference type="AlphaFoldDB" id="A0A4S3JQI4"/>
<sequence>MEETFNSESDKHEAQLLHFTDTGVERLNVYRVLIVIIPMVLEVSHHKTGTQIGCLAEVVVEDAAWVNDNKQE</sequence>
<evidence type="ECO:0000313" key="2">
    <source>
        <dbReference type="Proteomes" id="UP000308092"/>
    </source>
</evidence>
<proteinExistence type="predicted"/>
<reference evidence="1 2" key="1">
    <citation type="submission" date="2019-03" db="EMBL/GenBank/DDBJ databases">
        <title>The genome sequence of a newly discovered highly antifungal drug resistant Aspergillus species, Aspergillus tanneri NIH 1004.</title>
        <authorList>
            <person name="Mounaud S."/>
            <person name="Singh I."/>
            <person name="Joardar V."/>
            <person name="Pakala S."/>
            <person name="Pakala S."/>
            <person name="Venepally P."/>
            <person name="Hoover J."/>
            <person name="Nierman W."/>
            <person name="Chung J."/>
            <person name="Losada L."/>
        </authorList>
    </citation>
    <scope>NUCLEOTIDE SEQUENCE [LARGE SCALE GENOMIC DNA]</scope>
    <source>
        <strain evidence="1 2">NIH1004</strain>
    </source>
</reference>
<dbReference type="Proteomes" id="UP000308092">
    <property type="component" value="Unassembled WGS sequence"/>
</dbReference>
<keyword evidence="2" id="KW-1185">Reference proteome</keyword>
<evidence type="ECO:0000313" key="1">
    <source>
        <dbReference type="EMBL" id="THC97979.1"/>
    </source>
</evidence>
<dbReference type="VEuPathDB" id="FungiDB:EYZ11_002549"/>
<dbReference type="EMBL" id="SOSA01000057">
    <property type="protein sequence ID" value="THC97979.1"/>
    <property type="molecule type" value="Genomic_DNA"/>
</dbReference>
<protein>
    <submittedName>
        <fullName evidence="1">Uncharacterized protein</fullName>
    </submittedName>
</protein>
<comment type="caution">
    <text evidence="1">The sequence shown here is derived from an EMBL/GenBank/DDBJ whole genome shotgun (WGS) entry which is preliminary data.</text>
</comment>
<accession>A0A4S3JQI4</accession>
<organism evidence="1 2">
    <name type="scientific">Aspergillus tanneri</name>
    <dbReference type="NCBI Taxonomy" id="1220188"/>
    <lineage>
        <taxon>Eukaryota</taxon>
        <taxon>Fungi</taxon>
        <taxon>Dikarya</taxon>
        <taxon>Ascomycota</taxon>
        <taxon>Pezizomycotina</taxon>
        <taxon>Eurotiomycetes</taxon>
        <taxon>Eurotiomycetidae</taxon>
        <taxon>Eurotiales</taxon>
        <taxon>Aspergillaceae</taxon>
        <taxon>Aspergillus</taxon>
        <taxon>Aspergillus subgen. Circumdati</taxon>
    </lineage>
</organism>
<gene>
    <name evidence="1" type="ORF">EYZ11_002549</name>
</gene>
<name>A0A4S3JQI4_9EURO</name>